<evidence type="ECO:0000313" key="3">
    <source>
        <dbReference type="Proteomes" id="UP000547674"/>
    </source>
</evidence>
<sequence length="280" mass="30616">MFSLKKKSLVVCALIPLFLFGCSETQTTPQASAPELPPAESMALDLSFFSGNNAPGVQDAAAQTKLNFLNAAVRAAFLNVAVVTILTPPHLAFAAAIHTIPSKQSDGSYLWIYTYSEDGMDYQIRLNGAPTGDKIDWELSYVLPGQSAEVWFYGQSHQENDEGYWIFKDPEAAGKPDVFRIDWNSKSATDAFLELENIHVGHEEEGDRLTYSVDGSDALIEFEDFSTSEVFDIQWSEATGAGSLKMPEYNNGERACWNENQEDVDCGAAAASVVASLKSN</sequence>
<accession>A0A7Y2E6R2</accession>
<evidence type="ECO:0000256" key="1">
    <source>
        <dbReference type="SAM" id="SignalP"/>
    </source>
</evidence>
<feature type="chain" id="PRO_5030815449" description="DUF2341 domain-containing protein" evidence="1">
    <location>
        <begin position="22"/>
        <end position="280"/>
    </location>
</feature>
<dbReference type="Proteomes" id="UP000547674">
    <property type="component" value="Unassembled WGS sequence"/>
</dbReference>
<evidence type="ECO:0008006" key="4">
    <source>
        <dbReference type="Google" id="ProtNLM"/>
    </source>
</evidence>
<reference evidence="2 3" key="1">
    <citation type="submission" date="2020-03" db="EMBL/GenBank/DDBJ databases">
        <title>Metabolic flexibility allows generalist bacteria to become dominant in a frequently disturbed ecosystem.</title>
        <authorList>
            <person name="Chen Y.-J."/>
            <person name="Leung P.M."/>
            <person name="Bay S.K."/>
            <person name="Hugenholtz P."/>
            <person name="Kessler A.J."/>
            <person name="Shelley G."/>
            <person name="Waite D.W."/>
            <person name="Cook P.L."/>
            <person name="Greening C."/>
        </authorList>
    </citation>
    <scope>NUCLEOTIDE SEQUENCE [LARGE SCALE GENOMIC DNA]</scope>
    <source>
        <strain evidence="2">SS_bin_28</strain>
    </source>
</reference>
<name>A0A7Y2E6R2_UNCEI</name>
<keyword evidence="1" id="KW-0732">Signal</keyword>
<protein>
    <recommendedName>
        <fullName evidence="4">DUF2341 domain-containing protein</fullName>
    </recommendedName>
</protein>
<dbReference type="EMBL" id="JABDJR010000208">
    <property type="protein sequence ID" value="NNF06191.1"/>
    <property type="molecule type" value="Genomic_DNA"/>
</dbReference>
<gene>
    <name evidence="2" type="ORF">HKN21_05475</name>
</gene>
<proteinExistence type="predicted"/>
<evidence type="ECO:0000313" key="2">
    <source>
        <dbReference type="EMBL" id="NNF06191.1"/>
    </source>
</evidence>
<comment type="caution">
    <text evidence="2">The sequence shown here is derived from an EMBL/GenBank/DDBJ whole genome shotgun (WGS) entry which is preliminary data.</text>
</comment>
<dbReference type="AlphaFoldDB" id="A0A7Y2E6R2"/>
<dbReference type="PROSITE" id="PS51257">
    <property type="entry name" value="PROKAR_LIPOPROTEIN"/>
    <property type="match status" value="1"/>
</dbReference>
<organism evidence="2 3">
    <name type="scientific">Eiseniibacteriota bacterium</name>
    <dbReference type="NCBI Taxonomy" id="2212470"/>
    <lineage>
        <taxon>Bacteria</taxon>
        <taxon>Candidatus Eiseniibacteriota</taxon>
    </lineage>
</organism>
<feature type="signal peptide" evidence="1">
    <location>
        <begin position="1"/>
        <end position="21"/>
    </location>
</feature>